<evidence type="ECO:0000313" key="4">
    <source>
        <dbReference type="Proteomes" id="UP000320496"/>
    </source>
</evidence>
<comment type="similarity">
    <text evidence="1 2">Belongs to the complex I subunit 6 family.</text>
</comment>
<feature type="transmembrane region" description="Helical" evidence="2">
    <location>
        <begin position="171"/>
        <end position="192"/>
    </location>
</feature>
<comment type="function">
    <text evidence="2">NDH-1 shuttles electrons from NADH, via FMN and iron-sulfur (Fe-S) centers, to quinones in the respiratory chain. Couples the redox reaction to proton translocation (for every two electrons transferred, four hydrogen ions are translocated across the cytoplasmic membrane), and thus conserves the redox energy in a proton gradient.</text>
</comment>
<dbReference type="InterPro" id="IPR001457">
    <property type="entry name" value="NADH_UbQ/plastoQ_OxRdtase_su6"/>
</dbReference>
<comment type="subcellular location">
    <subcellularLocation>
        <location evidence="2">Cell membrane</location>
        <topology evidence="2">Multi-pass membrane protein</topology>
    </subcellularLocation>
</comment>
<comment type="caution">
    <text evidence="2">Lacks conserved residue(s) required for the propagation of feature annotation.</text>
</comment>
<gene>
    <name evidence="3" type="ORF">Mal4_22180</name>
</gene>
<dbReference type="Gene3D" id="1.20.120.1200">
    <property type="entry name" value="NADH-ubiquinone/plastoquinone oxidoreductase chain 6, subunit NuoJ"/>
    <property type="match status" value="1"/>
</dbReference>
<dbReference type="OrthoDB" id="261376at2"/>
<keyword evidence="2" id="KW-0874">Quinone</keyword>
<dbReference type="AlphaFoldDB" id="A0A517Z651"/>
<protein>
    <recommendedName>
        <fullName evidence="2">NADH-quinone oxidoreductase subunit J</fullName>
        <ecNumber evidence="2">7.1.1.-</ecNumber>
    </recommendedName>
</protein>
<feature type="transmembrane region" description="Helical" evidence="2">
    <location>
        <begin position="29"/>
        <end position="47"/>
    </location>
</feature>
<dbReference type="Proteomes" id="UP000320496">
    <property type="component" value="Chromosome"/>
</dbReference>
<feature type="transmembrane region" description="Helical" evidence="2">
    <location>
        <begin position="59"/>
        <end position="78"/>
    </location>
</feature>
<dbReference type="PANTHER" id="PTHR33269">
    <property type="entry name" value="NADH-UBIQUINONE OXIDOREDUCTASE CHAIN 6"/>
    <property type="match status" value="1"/>
</dbReference>
<evidence type="ECO:0000256" key="1">
    <source>
        <dbReference type="ARBA" id="ARBA00005698"/>
    </source>
</evidence>
<dbReference type="KEGG" id="mri:Mal4_22180"/>
<keyword evidence="2" id="KW-1133">Transmembrane helix</keyword>
<dbReference type="PANTHER" id="PTHR33269:SF17">
    <property type="entry name" value="NADH-UBIQUINONE OXIDOREDUCTASE CHAIN 6"/>
    <property type="match status" value="1"/>
</dbReference>
<keyword evidence="2" id="KW-0520">NAD</keyword>
<organism evidence="3 4">
    <name type="scientific">Maioricimonas rarisocia</name>
    <dbReference type="NCBI Taxonomy" id="2528026"/>
    <lineage>
        <taxon>Bacteria</taxon>
        <taxon>Pseudomonadati</taxon>
        <taxon>Planctomycetota</taxon>
        <taxon>Planctomycetia</taxon>
        <taxon>Planctomycetales</taxon>
        <taxon>Planctomycetaceae</taxon>
        <taxon>Maioricimonas</taxon>
    </lineage>
</organism>
<reference evidence="3 4" key="1">
    <citation type="submission" date="2019-02" db="EMBL/GenBank/DDBJ databases">
        <title>Deep-cultivation of Planctomycetes and their phenomic and genomic characterization uncovers novel biology.</title>
        <authorList>
            <person name="Wiegand S."/>
            <person name="Jogler M."/>
            <person name="Boedeker C."/>
            <person name="Pinto D."/>
            <person name="Vollmers J."/>
            <person name="Rivas-Marin E."/>
            <person name="Kohn T."/>
            <person name="Peeters S.H."/>
            <person name="Heuer A."/>
            <person name="Rast P."/>
            <person name="Oberbeckmann S."/>
            <person name="Bunk B."/>
            <person name="Jeske O."/>
            <person name="Meyerdierks A."/>
            <person name="Storesund J.E."/>
            <person name="Kallscheuer N."/>
            <person name="Luecker S."/>
            <person name="Lage O.M."/>
            <person name="Pohl T."/>
            <person name="Merkel B.J."/>
            <person name="Hornburger P."/>
            <person name="Mueller R.-W."/>
            <person name="Bruemmer F."/>
            <person name="Labrenz M."/>
            <person name="Spormann A.M."/>
            <person name="Op den Camp H."/>
            <person name="Overmann J."/>
            <person name="Amann R."/>
            <person name="Jetten M.S.M."/>
            <person name="Mascher T."/>
            <person name="Medema M.H."/>
            <person name="Devos D.P."/>
            <person name="Kaster A.-K."/>
            <person name="Ovreas L."/>
            <person name="Rohde M."/>
            <person name="Galperin M.Y."/>
            <person name="Jogler C."/>
        </authorList>
    </citation>
    <scope>NUCLEOTIDE SEQUENCE [LARGE SCALE GENOMIC DNA]</scope>
    <source>
        <strain evidence="3 4">Mal4</strain>
    </source>
</reference>
<feature type="transmembrane region" description="Helical" evidence="2">
    <location>
        <begin position="90"/>
        <end position="113"/>
    </location>
</feature>
<keyword evidence="2" id="KW-0812">Transmembrane</keyword>
<proteinExistence type="inferred from homology"/>
<accession>A0A517Z651</accession>
<keyword evidence="2" id="KW-1003">Cell membrane</keyword>
<dbReference type="GO" id="GO:0008137">
    <property type="term" value="F:NADH dehydrogenase (ubiquinone) activity"/>
    <property type="evidence" value="ECO:0007669"/>
    <property type="project" value="UniProtKB-UniRule"/>
</dbReference>
<dbReference type="EMBL" id="CP036275">
    <property type="protein sequence ID" value="QDU37899.1"/>
    <property type="molecule type" value="Genomic_DNA"/>
</dbReference>
<keyword evidence="3" id="KW-0830">Ubiquinone</keyword>
<dbReference type="EC" id="7.1.1.-" evidence="2"/>
<evidence type="ECO:0000256" key="2">
    <source>
        <dbReference type="RuleBase" id="RU004429"/>
    </source>
</evidence>
<dbReference type="RefSeq" id="WP_145369184.1">
    <property type="nucleotide sequence ID" value="NZ_CP036275.1"/>
</dbReference>
<keyword evidence="2" id="KW-0472">Membrane</keyword>
<name>A0A517Z651_9PLAN</name>
<evidence type="ECO:0000313" key="3">
    <source>
        <dbReference type="EMBL" id="QDU37899.1"/>
    </source>
</evidence>
<dbReference type="Pfam" id="PF00499">
    <property type="entry name" value="Oxidored_q3"/>
    <property type="match status" value="1"/>
</dbReference>
<keyword evidence="4" id="KW-1185">Reference proteome</keyword>
<sequence length="203" mass="21737">MESFLFTVFAVTACGGAVAVVLSQNVVRMAFWLVISLGSTAGLFFMLHADFVGAAQLLIYVGGTVVLLIFGVMLTASGPYLKITGSPGELLQAAVVGLAFLSMLIFSVLRIDWDDHFTKLKQASAPTFFDRPSYRPAAEGATVRGLGAALLGTRFDRDLGSADDQLSTGYLLPFEIISVHLLVVLVGAAYLARAKRRVTRSEE</sequence>
<dbReference type="GO" id="GO:0005886">
    <property type="term" value="C:plasma membrane"/>
    <property type="evidence" value="ECO:0007669"/>
    <property type="project" value="UniProtKB-SubCell"/>
</dbReference>
<dbReference type="InterPro" id="IPR042106">
    <property type="entry name" value="Nuo/plastoQ_OxRdtase_6_NuoJ"/>
</dbReference>
<dbReference type="GO" id="GO:0048038">
    <property type="term" value="F:quinone binding"/>
    <property type="evidence" value="ECO:0007669"/>
    <property type="project" value="UniProtKB-UniRule"/>
</dbReference>
<comment type="catalytic activity">
    <reaction evidence="2">
        <text>a quinone + NADH + 5 H(+)(in) = a quinol + NAD(+) + 4 H(+)(out)</text>
        <dbReference type="Rhea" id="RHEA:57888"/>
        <dbReference type="ChEBI" id="CHEBI:15378"/>
        <dbReference type="ChEBI" id="CHEBI:24646"/>
        <dbReference type="ChEBI" id="CHEBI:57540"/>
        <dbReference type="ChEBI" id="CHEBI:57945"/>
        <dbReference type="ChEBI" id="CHEBI:132124"/>
    </reaction>
</comment>